<reference evidence="1" key="1">
    <citation type="submission" date="2022-10" db="EMBL/GenBank/DDBJ databases">
        <title>Characterization and whole genome sequencing of a new Roseateles species, isolated from fresh water.</title>
        <authorList>
            <person name="Guliayeva D.Y."/>
            <person name="Akhremchuk A.E."/>
            <person name="Sikolenko M.A."/>
            <person name="Valentovich L.N."/>
            <person name="Sidarenka A.V."/>
        </authorList>
    </citation>
    <scope>NUCLEOTIDE SEQUENCE</scope>
    <source>
        <strain evidence="1">BIM B-1768</strain>
    </source>
</reference>
<name>A0ABY6B3L9_9BURK</name>
<organism evidence="1 2">
    <name type="scientific">Roseateles amylovorans</name>
    <dbReference type="NCBI Taxonomy" id="2978473"/>
    <lineage>
        <taxon>Bacteria</taxon>
        <taxon>Pseudomonadati</taxon>
        <taxon>Pseudomonadota</taxon>
        <taxon>Betaproteobacteria</taxon>
        <taxon>Burkholderiales</taxon>
        <taxon>Sphaerotilaceae</taxon>
        <taxon>Roseateles</taxon>
    </lineage>
</organism>
<dbReference type="Pfam" id="PF18944">
    <property type="entry name" value="DUF5691"/>
    <property type="match status" value="1"/>
</dbReference>
<gene>
    <name evidence="1" type="ORF">N4261_05810</name>
</gene>
<evidence type="ECO:0000313" key="1">
    <source>
        <dbReference type="EMBL" id="UXH79442.1"/>
    </source>
</evidence>
<proteinExistence type="predicted"/>
<dbReference type="EMBL" id="CP104562">
    <property type="protein sequence ID" value="UXH79442.1"/>
    <property type="molecule type" value="Genomic_DNA"/>
</dbReference>
<dbReference type="InterPro" id="IPR043746">
    <property type="entry name" value="DUF5691"/>
</dbReference>
<keyword evidence="2" id="KW-1185">Reference proteome</keyword>
<dbReference type="Proteomes" id="UP001064933">
    <property type="component" value="Chromosome"/>
</dbReference>
<evidence type="ECO:0000313" key="2">
    <source>
        <dbReference type="Proteomes" id="UP001064933"/>
    </source>
</evidence>
<protein>
    <submittedName>
        <fullName evidence="1">DUF5691 domain-containing protein</fullName>
    </submittedName>
</protein>
<sequence>MSLWTPLLPTAMVGTERQPGALPDWPGEIGALVSQATATNETAAARLLRAAAVLAPCLSAGARGREWASALPACSPEDHRPVPPAALQPLLHWALHEGPARLHQQVCTLLADHGYRLPPALLPQALELGRRSVALRPSLLKALGERGLWLASQREDWRYAAGASGDEPQDSHWTEGTLDQRRAFLRQARQTDPAAGRERLARSLPELPAKERADLLAVLAVGIGPDDEPLLERCRADRSREVRELAARLLMQLPGAAHTARAQARLAALLHAPSGATGGRWLLDAPTESAPDWEADQIVTTRPQHDSLGERAWWLYQLVRQVPVAWWERHTGMGVEALLTWASRTEWAEALSRGWFDALAATREPSWAQAMLAGRRHDQAGALPPMSPQSAQLLQWLPQDQRERHWQRHVEQAQLPLVVLLSACLDGARLGLPLSQAVTQLVLSRARDGKLKDDFGARPLLPEFCAVIHPDSLDAFASVAQIQRDGETASHADAMHAITQVAALRRAFFHLPRLPSRTP</sequence>
<dbReference type="RefSeq" id="WP_261759261.1">
    <property type="nucleotide sequence ID" value="NZ_CP104562.2"/>
</dbReference>
<accession>A0ABY6B3L9</accession>